<dbReference type="EMBL" id="CAEY01000246">
    <property type="status" value="NOT_ANNOTATED_CDS"/>
    <property type="molecule type" value="Genomic_DNA"/>
</dbReference>
<dbReference type="InterPro" id="IPR058669">
    <property type="entry name" value="TPR_IPO7/11-like"/>
</dbReference>
<reference evidence="7" key="2">
    <citation type="submission" date="2015-06" db="UniProtKB">
        <authorList>
            <consortium name="EnsemblMetazoa"/>
        </authorList>
    </citation>
    <scope>IDENTIFICATION</scope>
</reference>
<evidence type="ECO:0000256" key="1">
    <source>
        <dbReference type="ARBA" id="ARBA00004123"/>
    </source>
</evidence>
<dbReference type="PANTHER" id="PTHR10997:SF9">
    <property type="entry name" value="IMPORTIN-9"/>
    <property type="match status" value="1"/>
</dbReference>
<evidence type="ECO:0000313" key="7">
    <source>
        <dbReference type="EnsemblMetazoa" id="tetur15g02060.1"/>
    </source>
</evidence>
<dbReference type="Pfam" id="PF03810">
    <property type="entry name" value="IBN_N"/>
    <property type="match status" value="1"/>
</dbReference>
<organism evidence="7 8">
    <name type="scientific">Tetranychus urticae</name>
    <name type="common">Two-spotted spider mite</name>
    <dbReference type="NCBI Taxonomy" id="32264"/>
    <lineage>
        <taxon>Eukaryota</taxon>
        <taxon>Metazoa</taxon>
        <taxon>Ecdysozoa</taxon>
        <taxon>Arthropoda</taxon>
        <taxon>Chelicerata</taxon>
        <taxon>Arachnida</taxon>
        <taxon>Acari</taxon>
        <taxon>Acariformes</taxon>
        <taxon>Trombidiformes</taxon>
        <taxon>Prostigmata</taxon>
        <taxon>Eleutherengona</taxon>
        <taxon>Raphignathae</taxon>
        <taxon>Tetranychoidea</taxon>
        <taxon>Tetranychidae</taxon>
        <taxon>Tetranychus</taxon>
    </lineage>
</organism>
<dbReference type="PANTHER" id="PTHR10997">
    <property type="entry name" value="IMPORTIN-7, 8, 11"/>
    <property type="match status" value="1"/>
</dbReference>
<dbReference type="PROSITE" id="PS50166">
    <property type="entry name" value="IMPORTIN_B_NT"/>
    <property type="match status" value="1"/>
</dbReference>
<accession>T1KML6</accession>
<dbReference type="AlphaFoldDB" id="T1KML6"/>
<keyword evidence="4" id="KW-0539">Nucleus</keyword>
<evidence type="ECO:0000256" key="3">
    <source>
        <dbReference type="ARBA" id="ARBA00022448"/>
    </source>
</evidence>
<feature type="domain" description="Importin N-terminal" evidence="6">
    <location>
        <begin position="29"/>
        <end position="105"/>
    </location>
</feature>
<comment type="similarity">
    <text evidence="2">Belongs to the importin beta family.</text>
</comment>
<proteinExistence type="inferred from homology"/>
<dbReference type="SUPFAM" id="SSF48371">
    <property type="entry name" value="ARM repeat"/>
    <property type="match status" value="1"/>
</dbReference>
<dbReference type="GO" id="GO:0006606">
    <property type="term" value="P:protein import into nucleus"/>
    <property type="evidence" value="ECO:0007669"/>
    <property type="project" value="TreeGrafter"/>
</dbReference>
<comment type="subcellular location">
    <subcellularLocation>
        <location evidence="1">Nucleus</location>
    </subcellularLocation>
</comment>
<dbReference type="HOGENOM" id="CLU_008920_1_0_1"/>
<dbReference type="InterPro" id="IPR001494">
    <property type="entry name" value="Importin-beta_N"/>
</dbReference>
<dbReference type="KEGG" id="tut:107365579"/>
<gene>
    <name evidence="7" type="primary">107365579</name>
</gene>
<keyword evidence="3" id="KW-0813">Transport</keyword>
<dbReference type="GO" id="GO:0005829">
    <property type="term" value="C:cytosol"/>
    <property type="evidence" value="ECO:0007669"/>
    <property type="project" value="TreeGrafter"/>
</dbReference>
<dbReference type="SMART" id="SM00913">
    <property type="entry name" value="IBN_N"/>
    <property type="match status" value="1"/>
</dbReference>
<dbReference type="InterPro" id="IPR016024">
    <property type="entry name" value="ARM-type_fold"/>
</dbReference>
<dbReference type="OMA" id="FINCIVT"/>
<evidence type="ECO:0000259" key="6">
    <source>
        <dbReference type="PROSITE" id="PS50166"/>
    </source>
</evidence>
<protein>
    <recommendedName>
        <fullName evidence="6">Importin N-terminal domain-containing protein</fullName>
    </recommendedName>
</protein>
<dbReference type="eggNOG" id="KOG2274">
    <property type="taxonomic scope" value="Eukaryota"/>
</dbReference>
<evidence type="ECO:0000313" key="8">
    <source>
        <dbReference type="Proteomes" id="UP000015104"/>
    </source>
</evidence>
<evidence type="ECO:0000256" key="5">
    <source>
        <dbReference type="SAM" id="MobiDB-lite"/>
    </source>
</evidence>
<dbReference type="Proteomes" id="UP000015104">
    <property type="component" value="Unassembled WGS sequence"/>
</dbReference>
<dbReference type="EnsemblMetazoa" id="tetur15g02060.1">
    <property type="protein sequence ID" value="tetur15g02060.1"/>
    <property type="gene ID" value="tetur15g02060"/>
</dbReference>
<feature type="compositionally biased region" description="Acidic residues" evidence="5">
    <location>
        <begin position="953"/>
        <end position="968"/>
    </location>
</feature>
<dbReference type="OrthoDB" id="431626at2759"/>
<feature type="region of interest" description="Disordered" evidence="5">
    <location>
        <begin position="953"/>
        <end position="984"/>
    </location>
</feature>
<dbReference type="InterPro" id="IPR011989">
    <property type="entry name" value="ARM-like"/>
</dbReference>
<dbReference type="Gene3D" id="1.25.10.10">
    <property type="entry name" value="Leucine-rich Repeat Variant"/>
    <property type="match status" value="1"/>
</dbReference>
<keyword evidence="8" id="KW-1185">Reference proteome</keyword>
<evidence type="ECO:0000256" key="2">
    <source>
        <dbReference type="ARBA" id="ARBA00007991"/>
    </source>
</evidence>
<reference evidence="8" key="1">
    <citation type="submission" date="2011-08" db="EMBL/GenBank/DDBJ databases">
        <authorList>
            <person name="Rombauts S."/>
        </authorList>
    </citation>
    <scope>NUCLEOTIDE SEQUENCE</scope>
    <source>
        <strain evidence="8">London</strain>
    </source>
</reference>
<name>T1KML6_TETUR</name>
<dbReference type="GO" id="GO:0005635">
    <property type="term" value="C:nuclear envelope"/>
    <property type="evidence" value="ECO:0007669"/>
    <property type="project" value="TreeGrafter"/>
</dbReference>
<evidence type="ECO:0000256" key="4">
    <source>
        <dbReference type="ARBA" id="ARBA00023242"/>
    </source>
</evidence>
<sequence>MSAQRTLKDALYENLFALLSTDSTTRRNAEEQLKMFEATDEYGAHLTEISIDGKINGSIRRLASVILKHFIDSHWSSKSDKFQAPEIIKAVKARIRSSLLRALGEPRLLLNGDDTSEKKMRGSIAFVISGIAHYDWPDEWTDLFDILIGYINSENLLAIYGSMKVFTEMCHEISELQIPDIAPILLPRIYDILVNPYFSIGTRGRAIQVYSELAETITMIGELDKSATKQFLDPVLPQFTTALIKIIEAPDSAADVDLGLKKKALSALTLLIKNCRKRMWKYMPAILTPVWYNLTSFASLYVKVVVNSESEEAKLSNYQPGTDSDGDSVSVEEFIFAIFDFVSVITETSKSRKLIKHGISDLLYYILIYMQITDEQMETWSSNPDRFVEDEDDDSYSYSVRISALDVLMSLAREYEENESKEENLNFQMALLNAIKKHFTESYEAKANSNNYWWWKIQECCLLAFGSISTALMDTVKENGPLADEIRAILDTCSNISADVSPFFAGRYLWTAAVYAPIMNSSVIDRFIQATLSGLLNVSPIIKISSIRAAYNICIYLQETHQVDFIKPYLPQILEVMVSIGTAYSNEVLALVLQTIKTLVSLDKVFAASVESKVSALAIETFLRHSADPVLITSTQDIFKELSKNPDCIGPLQQQIIPTLVSILNPPQSNQTVQTLQPVAMDILTTIIRNSTTPLSESLINQCFPAAAFCILSTIDDNSTMQNGGECIRAFVSKAVEQVAAYREPESGEDGMSIVMQVCLHLLDPRVNESCAAFVGKLIFITIIKGSQFIGNDNVNLLLRSVLSKLQTSESLSVIQSLIMVFAHLINHDLPTVLDFLSSLPGPSGSQSALEFVLNQWLGRQHMFYGAYESKVSIIALCKLLQNSLVNADQDQRLNLNLIRVPGDPMVDSSPGIKTRSKTQNKNERWTLIPCSVKILKLLLNEVFCIESTDDISDHEFEDEEEEEEDHSIDENRGPNQCGHGGDSVHVPSTQFHELIEAIESDFDEEDEEEEDEDILNDPISKINLGQHLTSFVRSFTSTPFATQFMPHLNENELNILQKISRH</sequence>
<dbReference type="Pfam" id="PF25758">
    <property type="entry name" value="TPR_IPO11"/>
    <property type="match status" value="1"/>
</dbReference>
<dbReference type="GO" id="GO:0031267">
    <property type="term" value="F:small GTPase binding"/>
    <property type="evidence" value="ECO:0007669"/>
    <property type="project" value="InterPro"/>
</dbReference>
<dbReference type="STRING" id="32264.T1KML6"/>